<evidence type="ECO:0000313" key="5">
    <source>
        <dbReference type="Proteomes" id="UP001162162"/>
    </source>
</evidence>
<feature type="transmembrane region" description="Helical" evidence="1">
    <location>
        <begin position="507"/>
        <end position="528"/>
    </location>
</feature>
<dbReference type="SMART" id="SM00703">
    <property type="entry name" value="NRF"/>
    <property type="match status" value="1"/>
</dbReference>
<feature type="transmembrane region" description="Helical" evidence="1">
    <location>
        <begin position="483"/>
        <end position="500"/>
    </location>
</feature>
<feature type="transmembrane region" description="Helical" evidence="1">
    <location>
        <begin position="194"/>
        <end position="221"/>
    </location>
</feature>
<feature type="chain" id="PRO_5044012539" description="Nose resistant-to-fluoxetine protein N-terminal domain-containing protein" evidence="2">
    <location>
        <begin position="17"/>
        <end position="613"/>
    </location>
</feature>
<organism evidence="4 5">
    <name type="scientific">Aromia moschata</name>
    <dbReference type="NCBI Taxonomy" id="1265417"/>
    <lineage>
        <taxon>Eukaryota</taxon>
        <taxon>Metazoa</taxon>
        <taxon>Ecdysozoa</taxon>
        <taxon>Arthropoda</taxon>
        <taxon>Hexapoda</taxon>
        <taxon>Insecta</taxon>
        <taxon>Pterygota</taxon>
        <taxon>Neoptera</taxon>
        <taxon>Endopterygota</taxon>
        <taxon>Coleoptera</taxon>
        <taxon>Polyphaga</taxon>
        <taxon>Cucujiformia</taxon>
        <taxon>Chrysomeloidea</taxon>
        <taxon>Cerambycidae</taxon>
        <taxon>Cerambycinae</taxon>
        <taxon>Callichromatini</taxon>
        <taxon>Aromia</taxon>
    </lineage>
</organism>
<dbReference type="PANTHER" id="PTHR11161">
    <property type="entry name" value="O-ACYLTRANSFERASE"/>
    <property type="match status" value="1"/>
</dbReference>
<keyword evidence="1" id="KW-0472">Membrane</keyword>
<feature type="transmembrane region" description="Helical" evidence="1">
    <location>
        <begin position="264"/>
        <end position="288"/>
    </location>
</feature>
<reference evidence="4" key="1">
    <citation type="journal article" date="2023" name="Insect Mol. Biol.">
        <title>Genome sequencing provides insights into the evolution of gene families encoding plant cell wall-degrading enzymes in longhorned beetles.</title>
        <authorList>
            <person name="Shin N.R."/>
            <person name="Okamura Y."/>
            <person name="Kirsch R."/>
            <person name="Pauchet Y."/>
        </authorList>
    </citation>
    <scope>NUCLEOTIDE SEQUENCE</scope>
    <source>
        <strain evidence="4">AMC_N1</strain>
    </source>
</reference>
<evidence type="ECO:0000256" key="1">
    <source>
        <dbReference type="SAM" id="Phobius"/>
    </source>
</evidence>
<dbReference type="PANTHER" id="PTHR11161:SF0">
    <property type="entry name" value="O-ACYLTRANSFERASE LIKE PROTEIN"/>
    <property type="match status" value="1"/>
</dbReference>
<comment type="caution">
    <text evidence="4">The sequence shown here is derived from an EMBL/GenBank/DDBJ whole genome shotgun (WGS) entry which is preliminary data.</text>
</comment>
<dbReference type="AlphaFoldDB" id="A0AAV8YYS7"/>
<dbReference type="GO" id="GO:0016747">
    <property type="term" value="F:acyltransferase activity, transferring groups other than amino-acyl groups"/>
    <property type="evidence" value="ECO:0007669"/>
    <property type="project" value="InterPro"/>
</dbReference>
<evidence type="ECO:0000313" key="4">
    <source>
        <dbReference type="EMBL" id="KAJ8956800.1"/>
    </source>
</evidence>
<dbReference type="InterPro" id="IPR002656">
    <property type="entry name" value="Acyl_transf_3_dom"/>
</dbReference>
<keyword evidence="5" id="KW-1185">Reference proteome</keyword>
<feature type="transmembrane region" description="Helical" evidence="1">
    <location>
        <begin position="579"/>
        <end position="598"/>
    </location>
</feature>
<sequence>MKFVWIFVLPIISVYGSLNQLDNAVVGIIQSASTKLQVSSRCNDSLNRYIENLESSGADQWALKMLDATSKIPVGVLYSLNFAEFGDFERCLATESADRLIQPKYCLAHLSIPTGTSQTIDRYLLQRQVQLRRNVRTMIGSNNESRASNSGVAPKWAICLPDACTDEDITSILAQVIKPSMLQCQTKDDLNPSLTGGAVTAIIILLLFLVIVVISTAYDLYSNNQISVTKYELLVAFSAYSNGKKLFSITNNSTELSCLNGIRVLSMIWVVVGHMFMMMILSPLFNLIDGVNFTNSLRSMLIVSGTLSVDTFFVVGGVLVAYTFMKSRLNGIKFNLFHFYLHRYLRLTPPLAATVLVSATLLEYMGSGPNWGDVKPGLQENCQTYWWSTLLYVQNYVNVNYTCLGQAWYLNVDVQLYIISPLFLFLLIKYPKVGLGLLVSCALATMATSFAIAYDLELSAILTSTSVKGSQHDYLTKYYVQPYTRAAPWIFGVIFGIYIGETKILVVFTWAVTVAVLLTCIFAGHSTLRGPEYDRLGNSFYIALTRPAWAVAVACVIFACATGYGGPVNWMLSWPVYQVLNRFSYCIYLLHLTIMYMMSSAAKWGMYFSGFQG</sequence>
<dbReference type="EMBL" id="JAPWTK010000027">
    <property type="protein sequence ID" value="KAJ8956800.1"/>
    <property type="molecule type" value="Genomic_DNA"/>
</dbReference>
<feature type="transmembrane region" description="Helical" evidence="1">
    <location>
        <begin position="408"/>
        <end position="428"/>
    </location>
</feature>
<feature type="domain" description="Nose resistant-to-fluoxetine protein N-terminal" evidence="3">
    <location>
        <begin position="39"/>
        <end position="186"/>
    </location>
</feature>
<name>A0AAV8YYS7_9CUCU</name>
<feature type="transmembrane region" description="Helical" evidence="1">
    <location>
        <begin position="548"/>
        <end position="567"/>
    </location>
</feature>
<feature type="transmembrane region" description="Helical" evidence="1">
    <location>
        <begin position="300"/>
        <end position="324"/>
    </location>
</feature>
<keyword evidence="1" id="KW-0812">Transmembrane</keyword>
<dbReference type="Pfam" id="PF20146">
    <property type="entry name" value="NRF"/>
    <property type="match status" value="1"/>
</dbReference>
<feature type="transmembrane region" description="Helical" evidence="1">
    <location>
        <begin position="344"/>
        <end position="362"/>
    </location>
</feature>
<accession>A0AAV8YYS7</accession>
<evidence type="ECO:0000259" key="3">
    <source>
        <dbReference type="SMART" id="SM00703"/>
    </source>
</evidence>
<dbReference type="Pfam" id="PF01757">
    <property type="entry name" value="Acyl_transf_3"/>
    <property type="match status" value="1"/>
</dbReference>
<feature type="non-terminal residue" evidence="4">
    <location>
        <position position="613"/>
    </location>
</feature>
<evidence type="ECO:0000256" key="2">
    <source>
        <dbReference type="SAM" id="SignalP"/>
    </source>
</evidence>
<dbReference type="InterPro" id="IPR006621">
    <property type="entry name" value="Nose-resist-to-fluoxetine_N"/>
</dbReference>
<feature type="transmembrane region" description="Helical" evidence="1">
    <location>
        <begin position="435"/>
        <end position="454"/>
    </location>
</feature>
<keyword evidence="1" id="KW-1133">Transmembrane helix</keyword>
<dbReference type="Proteomes" id="UP001162162">
    <property type="component" value="Unassembled WGS sequence"/>
</dbReference>
<protein>
    <recommendedName>
        <fullName evidence="3">Nose resistant-to-fluoxetine protein N-terminal domain-containing protein</fullName>
    </recommendedName>
</protein>
<dbReference type="InterPro" id="IPR052728">
    <property type="entry name" value="O2_lipid_transport_reg"/>
</dbReference>
<keyword evidence="2" id="KW-0732">Signal</keyword>
<gene>
    <name evidence="4" type="ORF">NQ318_014214</name>
</gene>
<proteinExistence type="predicted"/>
<feature type="signal peptide" evidence="2">
    <location>
        <begin position="1"/>
        <end position="16"/>
    </location>
</feature>